<sequence length="107" mass="11647">MRALVLAVTLLVLAHMVLFAVGFARAWTTGDDDLLASPAMIGAHVAAFAAVIVLVVTYARDVFKRDLPDDQQAIWAVLMCVTGPLAMVPYWLLHYRRGPGRPLSRSG</sequence>
<evidence type="ECO:0000313" key="3">
    <source>
        <dbReference type="Proteomes" id="UP000278962"/>
    </source>
</evidence>
<protein>
    <submittedName>
        <fullName evidence="2">Uncharacterized protein</fullName>
    </submittedName>
</protein>
<comment type="caution">
    <text evidence="2">The sequence shown here is derived from an EMBL/GenBank/DDBJ whole genome shotgun (WGS) entry which is preliminary data.</text>
</comment>
<dbReference type="Proteomes" id="UP000278962">
    <property type="component" value="Unassembled WGS sequence"/>
</dbReference>
<keyword evidence="1" id="KW-0472">Membrane</keyword>
<name>A0A660LDT4_9ACTN</name>
<feature type="transmembrane region" description="Helical" evidence="1">
    <location>
        <begin position="72"/>
        <end position="93"/>
    </location>
</feature>
<keyword evidence="1" id="KW-0812">Transmembrane</keyword>
<dbReference type="AlphaFoldDB" id="A0A660LDT4"/>
<reference evidence="2 3" key="1">
    <citation type="submission" date="2018-10" db="EMBL/GenBank/DDBJ databases">
        <title>Genomic Encyclopedia of Archaeal and Bacterial Type Strains, Phase II (KMG-II): from individual species to whole genera.</title>
        <authorList>
            <person name="Goeker M."/>
        </authorList>
    </citation>
    <scope>NUCLEOTIDE SEQUENCE [LARGE SCALE GENOMIC DNA]</scope>
    <source>
        <strain evidence="2 3">DSM 14954</strain>
    </source>
</reference>
<dbReference type="EMBL" id="RBIL01000001">
    <property type="protein sequence ID" value="RKQ92446.1"/>
    <property type="molecule type" value="Genomic_DNA"/>
</dbReference>
<dbReference type="RefSeq" id="WP_121250141.1">
    <property type="nucleotide sequence ID" value="NZ_RBIL01000001.1"/>
</dbReference>
<organism evidence="2 3">
    <name type="scientific">Solirubrobacter pauli</name>
    <dbReference type="NCBI Taxonomy" id="166793"/>
    <lineage>
        <taxon>Bacteria</taxon>
        <taxon>Bacillati</taxon>
        <taxon>Actinomycetota</taxon>
        <taxon>Thermoleophilia</taxon>
        <taxon>Solirubrobacterales</taxon>
        <taxon>Solirubrobacteraceae</taxon>
        <taxon>Solirubrobacter</taxon>
    </lineage>
</organism>
<evidence type="ECO:0000313" key="2">
    <source>
        <dbReference type="EMBL" id="RKQ92446.1"/>
    </source>
</evidence>
<feature type="transmembrane region" description="Helical" evidence="1">
    <location>
        <begin position="36"/>
        <end position="60"/>
    </location>
</feature>
<evidence type="ECO:0000256" key="1">
    <source>
        <dbReference type="SAM" id="Phobius"/>
    </source>
</evidence>
<keyword evidence="1" id="KW-1133">Transmembrane helix</keyword>
<keyword evidence="3" id="KW-1185">Reference proteome</keyword>
<accession>A0A660LDT4</accession>
<gene>
    <name evidence="2" type="ORF">C8N24_2292</name>
</gene>
<proteinExistence type="predicted"/>